<feature type="transmembrane region" description="Helical" evidence="1">
    <location>
        <begin position="7"/>
        <end position="31"/>
    </location>
</feature>
<feature type="transmembrane region" description="Helical" evidence="1">
    <location>
        <begin position="128"/>
        <end position="155"/>
    </location>
</feature>
<evidence type="ECO:0000313" key="2">
    <source>
        <dbReference type="EMBL" id="GAG43201.1"/>
    </source>
</evidence>
<organism evidence="2">
    <name type="scientific">marine sediment metagenome</name>
    <dbReference type="NCBI Taxonomy" id="412755"/>
    <lineage>
        <taxon>unclassified sequences</taxon>
        <taxon>metagenomes</taxon>
        <taxon>ecological metagenomes</taxon>
    </lineage>
</organism>
<sequence>ENNILSGLILVLGVLFLFLGFRTSLIVALAIPMSMLMSFAAIQALGYTLNMIVLFSLILALGMLVDNAIVIVENIYRHMQHGAGRIKAAMDGTGEVAWPVITSTATTLAAFSPLLFWPGIAGDFMKYLPITLIITLSSSLFVAMVISPVICSIFATARRKRRRENHWFVRGYRALLGAAINHRLTTLLLVGMLLVGVGMYYRKRGKGLE</sequence>
<dbReference type="SUPFAM" id="SSF82866">
    <property type="entry name" value="Multidrug efflux transporter AcrB transmembrane domain"/>
    <property type="match status" value="1"/>
</dbReference>
<comment type="caution">
    <text evidence="2">The sequence shown here is derived from an EMBL/GenBank/DDBJ whole genome shotgun (WGS) entry which is preliminary data.</text>
</comment>
<name>X0Z3N7_9ZZZZ</name>
<keyword evidence="1" id="KW-1133">Transmembrane helix</keyword>
<feature type="non-terminal residue" evidence="2">
    <location>
        <position position="1"/>
    </location>
</feature>
<dbReference type="PANTHER" id="PTHR32063">
    <property type="match status" value="1"/>
</dbReference>
<dbReference type="InterPro" id="IPR001036">
    <property type="entry name" value="Acrflvin-R"/>
</dbReference>
<feature type="transmembrane region" description="Helical" evidence="1">
    <location>
        <begin position="51"/>
        <end position="76"/>
    </location>
</feature>
<feature type="transmembrane region" description="Helical" evidence="1">
    <location>
        <begin position="96"/>
        <end position="116"/>
    </location>
</feature>
<dbReference type="AlphaFoldDB" id="X0Z3N7"/>
<dbReference type="Pfam" id="PF00873">
    <property type="entry name" value="ACR_tran"/>
    <property type="match status" value="1"/>
</dbReference>
<dbReference type="PRINTS" id="PR00702">
    <property type="entry name" value="ACRIFLAVINRP"/>
</dbReference>
<keyword evidence="1" id="KW-0812">Transmembrane</keyword>
<protein>
    <recommendedName>
        <fullName evidence="3">SSD domain-containing protein</fullName>
    </recommendedName>
</protein>
<reference evidence="2" key="1">
    <citation type="journal article" date="2014" name="Front. Microbiol.">
        <title>High frequency of phylogenetically diverse reductive dehalogenase-homologous genes in deep subseafloor sedimentary metagenomes.</title>
        <authorList>
            <person name="Kawai M."/>
            <person name="Futagami T."/>
            <person name="Toyoda A."/>
            <person name="Takaki Y."/>
            <person name="Nishi S."/>
            <person name="Hori S."/>
            <person name="Arai W."/>
            <person name="Tsubouchi T."/>
            <person name="Morono Y."/>
            <person name="Uchiyama I."/>
            <person name="Ito T."/>
            <person name="Fujiyama A."/>
            <person name="Inagaki F."/>
            <person name="Takami H."/>
        </authorList>
    </citation>
    <scope>NUCLEOTIDE SEQUENCE</scope>
    <source>
        <strain evidence="2">Expedition CK06-06</strain>
    </source>
</reference>
<dbReference type="GO" id="GO:0042910">
    <property type="term" value="F:xenobiotic transmembrane transporter activity"/>
    <property type="evidence" value="ECO:0007669"/>
    <property type="project" value="TreeGrafter"/>
</dbReference>
<keyword evidence="1" id="KW-0472">Membrane</keyword>
<evidence type="ECO:0000256" key="1">
    <source>
        <dbReference type="SAM" id="Phobius"/>
    </source>
</evidence>
<dbReference type="EMBL" id="BARS01055154">
    <property type="protein sequence ID" value="GAG43201.1"/>
    <property type="molecule type" value="Genomic_DNA"/>
</dbReference>
<evidence type="ECO:0008006" key="3">
    <source>
        <dbReference type="Google" id="ProtNLM"/>
    </source>
</evidence>
<accession>X0Z3N7</accession>
<proteinExistence type="predicted"/>
<dbReference type="GO" id="GO:0005886">
    <property type="term" value="C:plasma membrane"/>
    <property type="evidence" value="ECO:0007669"/>
    <property type="project" value="TreeGrafter"/>
</dbReference>
<dbReference type="Gene3D" id="1.20.1640.10">
    <property type="entry name" value="Multidrug efflux transporter AcrB transmembrane domain"/>
    <property type="match status" value="2"/>
</dbReference>
<dbReference type="PANTHER" id="PTHR32063:SF0">
    <property type="entry name" value="SWARMING MOTILITY PROTEIN SWRC"/>
    <property type="match status" value="1"/>
</dbReference>
<feature type="transmembrane region" description="Helical" evidence="1">
    <location>
        <begin position="175"/>
        <end position="201"/>
    </location>
</feature>
<gene>
    <name evidence="2" type="ORF">S01H1_81496</name>
</gene>
<feature type="non-terminal residue" evidence="2">
    <location>
        <position position="209"/>
    </location>
</feature>